<dbReference type="Proteomes" id="UP000659124">
    <property type="component" value="Unassembled WGS sequence"/>
</dbReference>
<sequence>MSQFSIAGKWRGFYVYGEGYSDHYFGTRVMFELELHDTGNEEFEGTCTDLDDKPSSPTTIKGYIDDQFISFVKEYSAPVTTPEISYSGYYNPLQETFFGEWEHLGEILETAEGAFIGGGAGIWKMKKV</sequence>
<evidence type="ECO:0000313" key="2">
    <source>
        <dbReference type="Proteomes" id="UP000659124"/>
    </source>
</evidence>
<reference evidence="1 2" key="1">
    <citation type="submission" date="2020-09" db="EMBL/GenBank/DDBJ databases">
        <title>Genome sequences of type strains of Chitinophaga qingshengii and Chitinophaga varians.</title>
        <authorList>
            <person name="Kittiwongwattana C."/>
        </authorList>
    </citation>
    <scope>NUCLEOTIDE SEQUENCE [LARGE SCALE GENOMIC DNA]</scope>
    <source>
        <strain evidence="1 2">JCM 30026</strain>
    </source>
</reference>
<gene>
    <name evidence="1" type="ORF">ICL07_31540</name>
</gene>
<dbReference type="RefSeq" id="WP_188092047.1">
    <property type="nucleotide sequence ID" value="NZ_JACVFC010000007.1"/>
</dbReference>
<evidence type="ECO:0008006" key="3">
    <source>
        <dbReference type="Google" id="ProtNLM"/>
    </source>
</evidence>
<keyword evidence="2" id="KW-1185">Reference proteome</keyword>
<accession>A0ABR7TXZ5</accession>
<evidence type="ECO:0000313" key="1">
    <source>
        <dbReference type="EMBL" id="MBC9934953.1"/>
    </source>
</evidence>
<dbReference type="EMBL" id="JACVFC010000007">
    <property type="protein sequence ID" value="MBC9934953.1"/>
    <property type="molecule type" value="Genomic_DNA"/>
</dbReference>
<comment type="caution">
    <text evidence="1">The sequence shown here is derived from an EMBL/GenBank/DDBJ whole genome shotgun (WGS) entry which is preliminary data.</text>
</comment>
<organism evidence="1 2">
    <name type="scientific">Chitinophaga qingshengii</name>
    <dbReference type="NCBI Taxonomy" id="1569794"/>
    <lineage>
        <taxon>Bacteria</taxon>
        <taxon>Pseudomonadati</taxon>
        <taxon>Bacteroidota</taxon>
        <taxon>Chitinophagia</taxon>
        <taxon>Chitinophagales</taxon>
        <taxon>Chitinophagaceae</taxon>
        <taxon>Chitinophaga</taxon>
    </lineage>
</organism>
<name>A0ABR7TXZ5_9BACT</name>
<proteinExistence type="predicted"/>
<protein>
    <recommendedName>
        <fullName evidence="3">YopX protein domain-containing protein</fullName>
    </recommendedName>
</protein>